<dbReference type="AlphaFoldDB" id="A0A1G8IT66"/>
<evidence type="ECO:0000313" key="2">
    <source>
        <dbReference type="Proteomes" id="UP000199258"/>
    </source>
</evidence>
<proteinExistence type="predicted"/>
<reference evidence="1 2" key="1">
    <citation type="submission" date="2016-10" db="EMBL/GenBank/DDBJ databases">
        <authorList>
            <person name="de Groot N.N."/>
        </authorList>
    </citation>
    <scope>NUCLEOTIDE SEQUENCE [LARGE SCALE GENOMIC DNA]</scope>
    <source>
        <strain evidence="1 2">NP_1H</strain>
    </source>
</reference>
<organism evidence="1 2">
    <name type="scientific">Arthrobacter subterraneus</name>
    <dbReference type="NCBI Taxonomy" id="335973"/>
    <lineage>
        <taxon>Bacteria</taxon>
        <taxon>Bacillati</taxon>
        <taxon>Actinomycetota</taxon>
        <taxon>Actinomycetes</taxon>
        <taxon>Micrococcales</taxon>
        <taxon>Micrococcaceae</taxon>
        <taxon>Arthrobacter</taxon>
    </lineage>
</organism>
<dbReference type="EMBL" id="FNDT01000007">
    <property type="protein sequence ID" value="SDI21660.1"/>
    <property type="molecule type" value="Genomic_DNA"/>
</dbReference>
<dbReference type="RefSeq" id="WP_090586402.1">
    <property type="nucleotide sequence ID" value="NZ_FNDT01000007.1"/>
</dbReference>
<accession>A0A1G8IT66</accession>
<name>A0A1G8IT66_9MICC</name>
<sequence length="173" mass="19389">MTDLIFHPPCSFLEFSGLRRNVGFNREHLESQLAQEGVILRFSEGSGELPCAYTVGLTGRGLPELILYGRSPGHLRHAWSLIEPELGRLAEAGRRVFHGQFDGQTVRVRRASLHRLRDAFALYGRDGFSALQVYWMVGSGNHLPQQWEIRYLAAQPFLGEGTLGDLIDGRNNA</sequence>
<protein>
    <submittedName>
        <fullName evidence="1">Uncharacterized protein</fullName>
    </submittedName>
</protein>
<evidence type="ECO:0000313" key="1">
    <source>
        <dbReference type="EMBL" id="SDI21660.1"/>
    </source>
</evidence>
<dbReference type="OrthoDB" id="511192at2"/>
<keyword evidence="2" id="KW-1185">Reference proteome</keyword>
<dbReference type="Pfam" id="PF14081">
    <property type="entry name" value="DUF4262"/>
    <property type="match status" value="1"/>
</dbReference>
<gene>
    <name evidence="1" type="ORF">SAMN04488693_107131</name>
</gene>
<dbReference type="Proteomes" id="UP000199258">
    <property type="component" value="Unassembled WGS sequence"/>
</dbReference>
<dbReference type="InterPro" id="IPR025358">
    <property type="entry name" value="DUF4262"/>
</dbReference>
<dbReference type="STRING" id="335973.SAMN04488693_107131"/>